<dbReference type="InterPro" id="IPR005814">
    <property type="entry name" value="Aminotrans_3"/>
</dbReference>
<keyword evidence="16" id="KW-0012">Acyltransferase</keyword>
<evidence type="ECO:0000256" key="14">
    <source>
        <dbReference type="ARBA" id="ARBA00022898"/>
    </source>
</evidence>
<dbReference type="PROSITE" id="PS00600">
    <property type="entry name" value="AA_TRANSFER_CLASS_3"/>
    <property type="match status" value="1"/>
</dbReference>
<gene>
    <name evidence="19" type="ORF">MCHLO_10815</name>
</gene>
<reference evidence="19" key="1">
    <citation type="submission" date="2014-09" db="EMBL/GenBank/DDBJ databases">
        <title>Genome sequence of the luminous mushroom Mycena chlorophos for searching fungal bioluminescence genes.</title>
        <authorList>
            <person name="Tanaka Y."/>
            <person name="Kasuga D."/>
            <person name="Oba Y."/>
            <person name="Hase S."/>
            <person name="Sato K."/>
            <person name="Oba Y."/>
            <person name="Sakakibara Y."/>
        </authorList>
    </citation>
    <scope>NUCLEOTIDE SEQUENCE</scope>
</reference>
<dbReference type="InterPro" id="IPR015424">
    <property type="entry name" value="PyrdxlP-dep_Trfase"/>
</dbReference>
<dbReference type="InterPro" id="IPR013170">
    <property type="entry name" value="mRNA_splic_Cwf21_dom"/>
</dbReference>
<organism evidence="19 20">
    <name type="scientific">Mycena chlorophos</name>
    <name type="common">Agaric fungus</name>
    <name type="synonym">Agaricus chlorophos</name>
    <dbReference type="NCBI Taxonomy" id="658473"/>
    <lineage>
        <taxon>Eukaryota</taxon>
        <taxon>Fungi</taxon>
        <taxon>Dikarya</taxon>
        <taxon>Basidiomycota</taxon>
        <taxon>Agaricomycotina</taxon>
        <taxon>Agaricomycetes</taxon>
        <taxon>Agaricomycetidae</taxon>
        <taxon>Agaricales</taxon>
        <taxon>Marasmiineae</taxon>
        <taxon>Mycenaceae</taxon>
        <taxon>Mycena</taxon>
    </lineage>
</organism>
<evidence type="ECO:0000256" key="8">
    <source>
        <dbReference type="ARBA" id="ARBA00012919"/>
    </source>
</evidence>
<keyword evidence="14" id="KW-0663">Pyridoxal phosphate</keyword>
<dbReference type="Pfam" id="PF08312">
    <property type="entry name" value="cwf21"/>
    <property type="match status" value="1"/>
</dbReference>
<comment type="similarity">
    <text evidence="7">Belongs to the class-III pyridoxal-phosphate-dependent aminotransferase family.</text>
</comment>
<name>A0ABQ0LS82_MYCCL</name>
<dbReference type="NCBIfam" id="TIGR01821">
    <property type="entry name" value="5aminolev_synth"/>
    <property type="match status" value="1"/>
</dbReference>
<feature type="compositionally biased region" description="Basic residues" evidence="17">
    <location>
        <begin position="245"/>
        <end position="258"/>
    </location>
</feature>
<evidence type="ECO:0000256" key="6">
    <source>
        <dbReference type="ARBA" id="ARBA00008392"/>
    </source>
</evidence>
<evidence type="ECO:0000256" key="4">
    <source>
        <dbReference type="ARBA" id="ARBA00005024"/>
    </source>
</evidence>
<evidence type="ECO:0000256" key="11">
    <source>
        <dbReference type="ARBA" id="ARBA00022576"/>
    </source>
</evidence>
<evidence type="ECO:0000313" key="20">
    <source>
        <dbReference type="Proteomes" id="UP000815677"/>
    </source>
</evidence>
<keyword evidence="12" id="KW-0028">Amino-acid biosynthesis</keyword>
<evidence type="ECO:0000256" key="7">
    <source>
        <dbReference type="ARBA" id="ARBA00008954"/>
    </source>
</evidence>
<dbReference type="InterPro" id="IPR004839">
    <property type="entry name" value="Aminotransferase_I/II_large"/>
</dbReference>
<keyword evidence="13" id="KW-0808">Transferase</keyword>
<evidence type="ECO:0000256" key="17">
    <source>
        <dbReference type="SAM" id="MobiDB-lite"/>
    </source>
</evidence>
<dbReference type="PANTHER" id="PTHR11986:SF79">
    <property type="entry name" value="ACETYLORNITHINE AMINOTRANSFERASE, MITOCHONDRIAL"/>
    <property type="match status" value="1"/>
</dbReference>
<dbReference type="NCBIfam" id="NF002325">
    <property type="entry name" value="PRK01278.1"/>
    <property type="match status" value="1"/>
</dbReference>
<dbReference type="PANTHER" id="PTHR11986">
    <property type="entry name" value="AMINOTRANSFERASE CLASS III"/>
    <property type="match status" value="1"/>
</dbReference>
<evidence type="ECO:0000256" key="9">
    <source>
        <dbReference type="ARBA" id="ARBA00013257"/>
    </source>
</evidence>
<dbReference type="InterPro" id="IPR004636">
    <property type="entry name" value="AcOrn/SuccOrn_fam"/>
</dbReference>
<dbReference type="PROSITE" id="PS00599">
    <property type="entry name" value="AA_TRANSFER_CLASS_2"/>
    <property type="match status" value="1"/>
</dbReference>
<dbReference type="InterPro" id="IPR001917">
    <property type="entry name" value="Aminotrans_II_pyridoxalP_BS"/>
</dbReference>
<dbReference type="EMBL" id="DF848493">
    <property type="protein sequence ID" value="GAT53920.1"/>
    <property type="molecule type" value="Genomic_DNA"/>
</dbReference>
<feature type="compositionally biased region" description="Basic and acidic residues" evidence="17">
    <location>
        <begin position="147"/>
        <end position="217"/>
    </location>
</feature>
<evidence type="ECO:0000313" key="19">
    <source>
        <dbReference type="EMBL" id="GAT53920.1"/>
    </source>
</evidence>
<dbReference type="InterPro" id="IPR050103">
    <property type="entry name" value="Class-III_PLP-dep_AT"/>
</dbReference>
<dbReference type="InterPro" id="IPR015421">
    <property type="entry name" value="PyrdxlP-dep_Trfase_major"/>
</dbReference>
<dbReference type="EC" id="2.6.1.11" evidence="8"/>
<evidence type="ECO:0000256" key="15">
    <source>
        <dbReference type="ARBA" id="ARBA00023133"/>
    </source>
</evidence>
<accession>A0ABQ0LS82</accession>
<evidence type="ECO:0000256" key="5">
    <source>
        <dbReference type="ARBA" id="ARBA00005029"/>
    </source>
</evidence>
<comment type="pathway">
    <text evidence="4">Amino-acid biosynthesis; L-arginine biosynthesis; N(2)-acetyl-L-ornithine from L-glutamate: step 4/4.</text>
</comment>
<feature type="region of interest" description="Disordered" evidence="17">
    <location>
        <begin position="29"/>
        <end position="51"/>
    </location>
</feature>
<dbReference type="InterPro" id="IPR010961">
    <property type="entry name" value="4pyrrol_synth_NH2levulA_synth"/>
</dbReference>
<protein>
    <recommendedName>
        <fullName evidence="10">5-aminolevulinate synthase, mitochondrial</fullName>
        <ecNumber evidence="9">2.3.1.37</ecNumber>
        <ecNumber evidence="8">2.6.1.11</ecNumber>
    </recommendedName>
</protein>
<feature type="domain" description="CWF21" evidence="18">
    <location>
        <begin position="54"/>
        <end position="99"/>
    </location>
</feature>
<dbReference type="CDD" id="cd21372">
    <property type="entry name" value="cwf21_CWC21-like"/>
    <property type="match status" value="1"/>
</dbReference>
<comment type="similarity">
    <text evidence="6">Belongs to the class-II pyridoxal-phosphate-dependent aminotransferase family.</text>
</comment>
<keyword evidence="20" id="KW-1185">Reference proteome</keyword>
<sequence length="1470" mass="159023">MYNGIGLTTPRGSGTNGYVVRNLSALRSHQPAQDRASAWDVAPPKHREPDEGILDHERKRKVEVKCLELQLQLEDEGLDEDKIEEQVSALRTKLLANLDKGPGGRYRPTETHAIAAAKKAELAKMASALGTRANYVEGDAFNREKQEEIRQQRMVEREERDKRREADRLQMEEQKSKWEADKRERDRLRRREEDRQRRESAEDRPRRESDYRRDVPPPRRSASPPPRPRRRFYSRSPSARSPSPPRRRRSPSPPVRRRPSPDRGRSRSRSPPPRKDSPPRRARSASTGSSIHFLPLASMHRIAATRLRQAPRRALSTATQDLLSLSSKYILPVYARPEFVLSHGQGSYVFDTEGRKYLDFSAGIAVNALGHADSGVVQTIAEQAGKLLHTSNVYHNEWAPRLAELLVITTQRDGGLGFAPNTAPNGGAKVFFSNSGTEANEGALKIARKVGKDRGGANKMRIVCFENSFHGRSMGSLSVTTNPKYQAPFAPLLPGVDVGKLNDVAALEALVGEDACAVIVEPIQGEGGINSASAEWLAALRKRCDVVGAVLIFDEIQCGLYRTGKLWAHSELPVECHPDIVTMAKPLANGYPIGAVVIRDSIAHTMTAGTHGTTFGGSPLACAVGHHVLSRLSSAETTAQINATSAYLDARLQELPGKFPGLLEATVRGRGLIRGLGFNDHAHPGSVVEKARNRGVFVLTAGKNAVRLVPSLTIGQDEVDTAVEVLSESIDAGKHLITEIPGVRLVRETHQSRTPISGDHLISCTLNLSPSFPPKTMDKLSTLTRFKASCPFLKSTKTSALRTLCTSASPRYPSISALTERATKCPVMGPALTVRGQELAAGYASVAGAGDVAQIHAEKGVTVPAGATVEMCPHASAARAAARTATDLAAAAAAKKIEVTAPKGCPFSSAGAKMPADHPKVATQVADAAPAPKPARAGFNYETFYQDELDKKHKDASYRYFNNINRLATKFPVAHTGNVKEEVQVWCSNDYLGMGTNPVVLETMHRTLDKYGHGAGGTRNIAGNGAMHLGLEQELASLHRKEAALVFSSCYVANDATLSTLGSKLPGCILFSDAMNHASMIQGMRHSGAKRVIFKHNDLEDLEAKLAMYPKETPKIIAFESVYSMCGSIGPIKEICDLAEQYGAITFLDEVHAVGLYGPRGAGVAEHLDYDAHNAAGNSPLPVPGSVMDRVDIITGTLGKAYGAVGGYIAGSDDMVDMIRSYAPGFIFTTSLPPATVAGARASVVYQKEYVGDRQLKQVNVREVKRRFAELDIPVVPGPSHIVPVLVGDAALAKAASDKLLTDHNIYVQSINYPTVARGEERLRITVTQRHTLEQMDKLIAAVDTVFTELNINRLPDWVREGGRAGVGLGEPEPEPIWNDQQLGLGTPTEPKTLHDGQKPVVDAKAVAASRSRFNMLLGHVNTPTPTNNKGIDSAALAGLKVRTGLGTSDSMIKEKLDIPVPPPPATALA</sequence>
<dbReference type="Gene3D" id="6.10.140.420">
    <property type="match status" value="1"/>
</dbReference>
<evidence type="ECO:0000256" key="10">
    <source>
        <dbReference type="ARBA" id="ARBA00019560"/>
    </source>
</evidence>
<evidence type="ECO:0000259" key="18">
    <source>
        <dbReference type="SMART" id="SM01115"/>
    </source>
</evidence>
<dbReference type="Gene3D" id="3.90.1150.10">
    <property type="entry name" value="Aspartate Aminotransferase, domain 1"/>
    <property type="match status" value="2"/>
</dbReference>
<dbReference type="Pfam" id="PF00202">
    <property type="entry name" value="Aminotran_3"/>
    <property type="match status" value="1"/>
</dbReference>
<dbReference type="InterPro" id="IPR049704">
    <property type="entry name" value="Aminotrans_3_PPA_site"/>
</dbReference>
<dbReference type="Pfam" id="PF00155">
    <property type="entry name" value="Aminotran_1_2"/>
    <property type="match status" value="1"/>
</dbReference>
<evidence type="ECO:0000256" key="1">
    <source>
        <dbReference type="ARBA" id="ARBA00001933"/>
    </source>
</evidence>
<proteinExistence type="inferred from homology"/>
<comment type="cofactor">
    <cofactor evidence="1">
        <name>pyridoxal 5'-phosphate</name>
        <dbReference type="ChEBI" id="CHEBI:597326"/>
    </cofactor>
</comment>
<dbReference type="CDD" id="cd06454">
    <property type="entry name" value="KBL_like"/>
    <property type="match status" value="1"/>
</dbReference>
<dbReference type="InterPro" id="IPR015422">
    <property type="entry name" value="PyrdxlP-dep_Trfase_small"/>
</dbReference>
<evidence type="ECO:0000256" key="12">
    <source>
        <dbReference type="ARBA" id="ARBA00022605"/>
    </source>
</evidence>
<dbReference type="NCBIfam" id="TIGR00707">
    <property type="entry name" value="argD"/>
    <property type="match status" value="1"/>
</dbReference>
<keyword evidence="15" id="KW-0350">Heme biosynthesis</keyword>
<comment type="pathway">
    <text evidence="5">Porphyrin-containing compound metabolism; protoporphyrin-IX biosynthesis; 5-aminolevulinate from glycine: step 1/1.</text>
</comment>
<keyword evidence="11" id="KW-0032">Aminotransferase</keyword>
<dbReference type="HAMAP" id="MF_01107">
    <property type="entry name" value="ArgD_aminotrans_3"/>
    <property type="match status" value="1"/>
</dbReference>
<dbReference type="Gene3D" id="3.40.640.10">
    <property type="entry name" value="Type I PLP-dependent aspartate aminotransferase-like (Major domain)"/>
    <property type="match status" value="2"/>
</dbReference>
<evidence type="ECO:0000256" key="13">
    <source>
        <dbReference type="ARBA" id="ARBA00022679"/>
    </source>
</evidence>
<comment type="subcellular location">
    <subcellularLocation>
        <location evidence="3">Mitochondrion</location>
    </subcellularLocation>
</comment>
<evidence type="ECO:0000256" key="16">
    <source>
        <dbReference type="ARBA" id="ARBA00023315"/>
    </source>
</evidence>
<dbReference type="EC" id="2.3.1.37" evidence="9"/>
<feature type="region of interest" description="Disordered" evidence="17">
    <location>
        <begin position="147"/>
        <end position="292"/>
    </location>
</feature>
<dbReference type="Proteomes" id="UP000815677">
    <property type="component" value="Unassembled WGS sequence"/>
</dbReference>
<evidence type="ECO:0000256" key="3">
    <source>
        <dbReference type="ARBA" id="ARBA00004173"/>
    </source>
</evidence>
<comment type="function">
    <text evidence="2">Catalyzes the synthesis of 5-aminolevulinate (ALA) from succinyl-CoA and glycine, the first and rate-limiting step in heme biosynthesis.</text>
</comment>
<dbReference type="CDD" id="cd00610">
    <property type="entry name" value="OAT_like"/>
    <property type="match status" value="1"/>
</dbReference>
<dbReference type="SMART" id="SM01115">
    <property type="entry name" value="cwf21"/>
    <property type="match status" value="1"/>
</dbReference>
<dbReference type="SUPFAM" id="SSF53383">
    <property type="entry name" value="PLP-dependent transferases"/>
    <property type="match status" value="2"/>
</dbReference>
<evidence type="ECO:0000256" key="2">
    <source>
        <dbReference type="ARBA" id="ARBA00003076"/>
    </source>
</evidence>